<keyword evidence="2" id="KW-0004">4Fe-4S</keyword>
<evidence type="ECO:0000259" key="8">
    <source>
        <dbReference type="PROSITE" id="PS51379"/>
    </source>
</evidence>
<sequence>MIELLSKERCISCNQCVSVCPTNVFEKTEGGIPVIARQSDCQSCFMCELYCPVDALYVTPMAEENVEVGELEVAQLGLLGSYRESLGWGQGRKPTVSQDASYYIFRRSHEDH</sequence>
<reference evidence="9 10" key="1">
    <citation type="submission" date="2024-04" db="EMBL/GenBank/DDBJ databases">
        <title>draft genome sequnece of Paenibacillus filicis.</title>
        <authorList>
            <person name="Kim D.-U."/>
        </authorList>
    </citation>
    <scope>NUCLEOTIDE SEQUENCE [LARGE SCALE GENOMIC DNA]</scope>
    <source>
        <strain evidence="9 10">KACC14197</strain>
    </source>
</reference>
<proteinExistence type="predicted"/>
<keyword evidence="3" id="KW-0479">Metal-binding</keyword>
<evidence type="ECO:0000256" key="6">
    <source>
        <dbReference type="ARBA" id="ARBA00023004"/>
    </source>
</evidence>
<accession>A0ABU9DTV3</accession>
<dbReference type="SUPFAM" id="SSF54862">
    <property type="entry name" value="4Fe-4S ferredoxins"/>
    <property type="match status" value="1"/>
</dbReference>
<dbReference type="RefSeq" id="WP_341419366.1">
    <property type="nucleotide sequence ID" value="NZ_JBBPCC010000027.1"/>
</dbReference>
<dbReference type="Proteomes" id="UP001469365">
    <property type="component" value="Unassembled WGS sequence"/>
</dbReference>
<keyword evidence="7" id="KW-0411">Iron-sulfur</keyword>
<keyword evidence="10" id="KW-1185">Reference proteome</keyword>
<keyword evidence="4" id="KW-0677">Repeat</keyword>
<protein>
    <submittedName>
        <fullName evidence="9">Ferredoxin family protein</fullName>
    </submittedName>
</protein>
<evidence type="ECO:0000313" key="10">
    <source>
        <dbReference type="Proteomes" id="UP001469365"/>
    </source>
</evidence>
<dbReference type="InterPro" id="IPR017896">
    <property type="entry name" value="4Fe4S_Fe-S-bd"/>
</dbReference>
<evidence type="ECO:0000313" key="9">
    <source>
        <dbReference type="EMBL" id="MEK8132242.1"/>
    </source>
</evidence>
<evidence type="ECO:0000256" key="5">
    <source>
        <dbReference type="ARBA" id="ARBA00022982"/>
    </source>
</evidence>
<evidence type="ECO:0000256" key="1">
    <source>
        <dbReference type="ARBA" id="ARBA00022448"/>
    </source>
</evidence>
<evidence type="ECO:0000256" key="7">
    <source>
        <dbReference type="ARBA" id="ARBA00023014"/>
    </source>
</evidence>
<gene>
    <name evidence="9" type="ORF">WMW72_30520</name>
</gene>
<dbReference type="PANTHER" id="PTHR43687">
    <property type="entry name" value="ADENYLYLSULFATE REDUCTASE, BETA SUBUNIT"/>
    <property type="match status" value="1"/>
</dbReference>
<organism evidence="9 10">
    <name type="scientific">Paenibacillus filicis</name>
    <dbReference type="NCBI Taxonomy" id="669464"/>
    <lineage>
        <taxon>Bacteria</taxon>
        <taxon>Bacillati</taxon>
        <taxon>Bacillota</taxon>
        <taxon>Bacilli</taxon>
        <taxon>Bacillales</taxon>
        <taxon>Paenibacillaceae</taxon>
        <taxon>Paenibacillus</taxon>
    </lineage>
</organism>
<dbReference type="Gene3D" id="3.30.70.20">
    <property type="match status" value="1"/>
</dbReference>
<feature type="domain" description="4Fe-4S ferredoxin-type" evidence="8">
    <location>
        <begin position="31"/>
        <end position="61"/>
    </location>
</feature>
<evidence type="ECO:0000256" key="4">
    <source>
        <dbReference type="ARBA" id="ARBA00022737"/>
    </source>
</evidence>
<evidence type="ECO:0000256" key="2">
    <source>
        <dbReference type="ARBA" id="ARBA00022485"/>
    </source>
</evidence>
<feature type="domain" description="4Fe-4S ferredoxin-type" evidence="8">
    <location>
        <begin position="1"/>
        <end position="30"/>
    </location>
</feature>
<dbReference type="Pfam" id="PF12838">
    <property type="entry name" value="Fer4_7"/>
    <property type="match status" value="1"/>
</dbReference>
<name>A0ABU9DTV3_9BACL</name>
<dbReference type="PROSITE" id="PS00198">
    <property type="entry name" value="4FE4S_FER_1"/>
    <property type="match status" value="2"/>
</dbReference>
<dbReference type="InterPro" id="IPR050572">
    <property type="entry name" value="Fe-S_Ferredoxin"/>
</dbReference>
<dbReference type="EMBL" id="JBBPCC010000027">
    <property type="protein sequence ID" value="MEK8132242.1"/>
    <property type="molecule type" value="Genomic_DNA"/>
</dbReference>
<keyword evidence="5" id="KW-0249">Electron transport</keyword>
<dbReference type="PANTHER" id="PTHR43687:SF6">
    <property type="entry name" value="L-ASPARTATE SEMIALDEHYDE SULFURTRANSFERASE IRON-SULFUR SUBUNIT"/>
    <property type="match status" value="1"/>
</dbReference>
<keyword evidence="1" id="KW-0813">Transport</keyword>
<dbReference type="PROSITE" id="PS51379">
    <property type="entry name" value="4FE4S_FER_2"/>
    <property type="match status" value="2"/>
</dbReference>
<evidence type="ECO:0000256" key="3">
    <source>
        <dbReference type="ARBA" id="ARBA00022723"/>
    </source>
</evidence>
<dbReference type="InterPro" id="IPR017900">
    <property type="entry name" value="4Fe4S_Fe_S_CS"/>
</dbReference>
<comment type="caution">
    <text evidence="9">The sequence shown here is derived from an EMBL/GenBank/DDBJ whole genome shotgun (WGS) entry which is preliminary data.</text>
</comment>
<keyword evidence="6" id="KW-0408">Iron</keyword>